<dbReference type="RefSeq" id="WP_209643807.1">
    <property type="nucleotide sequence ID" value="NZ_JAGINW010000001.1"/>
</dbReference>
<dbReference type="Proteomes" id="UP001519332">
    <property type="component" value="Unassembled WGS sequence"/>
</dbReference>
<evidence type="ECO:0000313" key="3">
    <source>
        <dbReference type="Proteomes" id="UP001519332"/>
    </source>
</evidence>
<feature type="transmembrane region" description="Helical" evidence="1">
    <location>
        <begin position="105"/>
        <end position="127"/>
    </location>
</feature>
<gene>
    <name evidence="2" type="ORF">JOF56_007164</name>
</gene>
<comment type="caution">
    <text evidence="2">The sequence shown here is derived from an EMBL/GenBank/DDBJ whole genome shotgun (WGS) entry which is preliminary data.</text>
</comment>
<evidence type="ECO:0000313" key="2">
    <source>
        <dbReference type="EMBL" id="MBP2326779.1"/>
    </source>
</evidence>
<keyword evidence="1" id="KW-0472">Membrane</keyword>
<keyword evidence="1" id="KW-0812">Transmembrane</keyword>
<feature type="transmembrane region" description="Helical" evidence="1">
    <location>
        <begin position="27"/>
        <end position="45"/>
    </location>
</feature>
<proteinExistence type="predicted"/>
<keyword evidence="3" id="KW-1185">Reference proteome</keyword>
<dbReference type="EMBL" id="JAGINW010000001">
    <property type="protein sequence ID" value="MBP2326779.1"/>
    <property type="molecule type" value="Genomic_DNA"/>
</dbReference>
<sequence>MGTGKRAPEITGMTDTDAAPRRLPHELLWVLLTLAVAANTGASLFSMSVAVGVVFGVVALGLAALLAYDHYRRRTRRSKHFLGVASESQMKSFVRKLEFHMGKNILFAAIAALGLTLSGAALAPAALAGPANEPAAEVMSGCQDDKRNARALLRELGRPTGSDDAVFLYNQMQWVWDNYPGAVRLRAQDIRRRMEANC</sequence>
<evidence type="ECO:0000256" key="1">
    <source>
        <dbReference type="SAM" id="Phobius"/>
    </source>
</evidence>
<accession>A0ABS4TQU4</accession>
<organism evidence="2 3">
    <name type="scientific">Kibdelosporangium banguiense</name>
    <dbReference type="NCBI Taxonomy" id="1365924"/>
    <lineage>
        <taxon>Bacteria</taxon>
        <taxon>Bacillati</taxon>
        <taxon>Actinomycetota</taxon>
        <taxon>Actinomycetes</taxon>
        <taxon>Pseudonocardiales</taxon>
        <taxon>Pseudonocardiaceae</taxon>
        <taxon>Kibdelosporangium</taxon>
    </lineage>
</organism>
<name>A0ABS4TQU4_9PSEU</name>
<protein>
    <submittedName>
        <fullName evidence="2">Uncharacterized protein</fullName>
    </submittedName>
</protein>
<reference evidence="2 3" key="1">
    <citation type="submission" date="2021-03" db="EMBL/GenBank/DDBJ databases">
        <title>Sequencing the genomes of 1000 actinobacteria strains.</title>
        <authorList>
            <person name="Klenk H.-P."/>
        </authorList>
    </citation>
    <scope>NUCLEOTIDE SEQUENCE [LARGE SCALE GENOMIC DNA]</scope>
    <source>
        <strain evidence="2 3">DSM 46670</strain>
    </source>
</reference>
<keyword evidence="1" id="KW-1133">Transmembrane helix</keyword>
<feature type="transmembrane region" description="Helical" evidence="1">
    <location>
        <begin position="51"/>
        <end position="68"/>
    </location>
</feature>